<dbReference type="SUPFAM" id="SSF103473">
    <property type="entry name" value="MFS general substrate transporter"/>
    <property type="match status" value="1"/>
</dbReference>
<dbReference type="PANTHER" id="PTHR23523:SF2">
    <property type="entry name" value="2-NITROIMIDAZOLE TRANSPORTER"/>
    <property type="match status" value="1"/>
</dbReference>
<keyword evidence="3" id="KW-1185">Reference proteome</keyword>
<feature type="transmembrane region" description="Helical" evidence="1">
    <location>
        <begin position="157"/>
        <end position="174"/>
    </location>
</feature>
<keyword evidence="1" id="KW-0472">Membrane</keyword>
<reference evidence="2" key="2">
    <citation type="submission" date="2022-09" db="EMBL/GenBank/DDBJ databases">
        <title>Biosynthetic gene clusters of Dactylosporangioum fulvum.</title>
        <authorList>
            <person name="Caradec T."/>
        </authorList>
    </citation>
    <scope>NUCLEOTIDE SEQUENCE</scope>
    <source>
        <strain evidence="2">NRRL B-16292</strain>
    </source>
</reference>
<feature type="transmembrane region" description="Helical" evidence="1">
    <location>
        <begin position="322"/>
        <end position="345"/>
    </location>
</feature>
<feature type="transmembrane region" description="Helical" evidence="1">
    <location>
        <begin position="262"/>
        <end position="281"/>
    </location>
</feature>
<feature type="transmembrane region" description="Helical" evidence="1">
    <location>
        <begin position="94"/>
        <end position="113"/>
    </location>
</feature>
<dbReference type="RefSeq" id="WP_259855774.1">
    <property type="nucleotide sequence ID" value="NZ_BAAAST010000142.1"/>
</dbReference>
<name>A0ABY5VRV9_9ACTN</name>
<keyword evidence="1" id="KW-1133">Transmembrane helix</keyword>
<sequence length="380" mass="38902">MRKLLIGILLIGAVGRAPLTSVGPLVSDVRADLGLSSAAAGLLTTLPLLAFAAFSLIAPLVAGRLGLERSLGIALALLAAGIAVRSLPTQLWTGTIAVGAAIACFNVLLPSLVKRDFPARVAPLTGGYSATQSVVAAIASGTAVPLAAAFGGWRIALAAWVVLVLAAAVAWAPRMRIADHETVNGTRAPMPWRSALAWQVTLFMGLQSLVFYVLIAWLPTIEREHGIPPAVAGWHLFTYLAAAVAANLLVPVVMRRLPDQRLVGLACAACIGAGVAGQQWLPWTPWFAFASVLVAGFGAGMAIVVCLSLFSLRTTDAPAAAALSAMAQSIGYLLAAGGPVLIGALRDAGGSWTLPVSALCGLTAVMAVFAVLSGRARTVA</sequence>
<feature type="transmembrane region" description="Helical" evidence="1">
    <location>
        <begin position="287"/>
        <end position="310"/>
    </location>
</feature>
<evidence type="ECO:0000256" key="1">
    <source>
        <dbReference type="SAM" id="Phobius"/>
    </source>
</evidence>
<dbReference type="Pfam" id="PF07690">
    <property type="entry name" value="MFS_1"/>
    <property type="match status" value="1"/>
</dbReference>
<feature type="transmembrane region" description="Helical" evidence="1">
    <location>
        <begin position="351"/>
        <end position="372"/>
    </location>
</feature>
<feature type="transmembrane region" description="Helical" evidence="1">
    <location>
        <begin position="134"/>
        <end position="151"/>
    </location>
</feature>
<dbReference type="InterPro" id="IPR011701">
    <property type="entry name" value="MFS"/>
</dbReference>
<dbReference type="InterPro" id="IPR036259">
    <property type="entry name" value="MFS_trans_sf"/>
</dbReference>
<dbReference type="PANTHER" id="PTHR23523">
    <property type="match status" value="1"/>
</dbReference>
<evidence type="ECO:0000313" key="2">
    <source>
        <dbReference type="EMBL" id="UWP78551.1"/>
    </source>
</evidence>
<dbReference type="Proteomes" id="UP001059617">
    <property type="component" value="Chromosome"/>
</dbReference>
<gene>
    <name evidence="2" type="ORF">Dfulv_25555</name>
</gene>
<keyword evidence="1" id="KW-0812">Transmembrane</keyword>
<dbReference type="EMBL" id="CP073720">
    <property type="protein sequence ID" value="UWP78551.1"/>
    <property type="molecule type" value="Genomic_DNA"/>
</dbReference>
<protein>
    <submittedName>
        <fullName evidence="2">MFS transporter</fullName>
    </submittedName>
</protein>
<reference evidence="2" key="1">
    <citation type="submission" date="2021-04" db="EMBL/GenBank/DDBJ databases">
        <authorList>
            <person name="Hartkoorn R.C."/>
            <person name="Beaudoing E."/>
            <person name="Hot D."/>
        </authorList>
    </citation>
    <scope>NUCLEOTIDE SEQUENCE</scope>
    <source>
        <strain evidence="2">NRRL B-16292</strain>
    </source>
</reference>
<feature type="transmembrane region" description="Helical" evidence="1">
    <location>
        <begin position="195"/>
        <end position="218"/>
    </location>
</feature>
<feature type="transmembrane region" description="Helical" evidence="1">
    <location>
        <begin position="70"/>
        <end position="88"/>
    </location>
</feature>
<accession>A0ABY5VRV9</accession>
<dbReference type="Gene3D" id="1.20.1250.20">
    <property type="entry name" value="MFS general substrate transporter like domains"/>
    <property type="match status" value="2"/>
</dbReference>
<organism evidence="2 3">
    <name type="scientific">Dactylosporangium fulvum</name>
    <dbReference type="NCBI Taxonomy" id="53359"/>
    <lineage>
        <taxon>Bacteria</taxon>
        <taxon>Bacillati</taxon>
        <taxon>Actinomycetota</taxon>
        <taxon>Actinomycetes</taxon>
        <taxon>Micromonosporales</taxon>
        <taxon>Micromonosporaceae</taxon>
        <taxon>Dactylosporangium</taxon>
    </lineage>
</organism>
<dbReference type="InterPro" id="IPR052524">
    <property type="entry name" value="MFS_Cyanate_Porter"/>
</dbReference>
<proteinExistence type="predicted"/>
<feature type="transmembrane region" description="Helical" evidence="1">
    <location>
        <begin position="40"/>
        <end position="63"/>
    </location>
</feature>
<evidence type="ECO:0000313" key="3">
    <source>
        <dbReference type="Proteomes" id="UP001059617"/>
    </source>
</evidence>
<feature type="transmembrane region" description="Helical" evidence="1">
    <location>
        <begin position="230"/>
        <end position="250"/>
    </location>
</feature>